<dbReference type="EMBL" id="JBHEZY010000005">
    <property type="protein sequence ID" value="MFC1432224.1"/>
    <property type="molecule type" value="Genomic_DNA"/>
</dbReference>
<evidence type="ECO:0000313" key="1">
    <source>
        <dbReference type="EMBL" id="MFC1432224.1"/>
    </source>
</evidence>
<sequence length="42" mass="4280">MNWSGPARNTLYNYAGDKGALILDASTDQGPVRGAGSGVLGQ</sequence>
<comment type="caution">
    <text evidence="1">The sequence shown here is derived from an EMBL/GenBank/DDBJ whole genome shotgun (WGS) entry which is preliminary data.</text>
</comment>
<dbReference type="RefSeq" id="WP_380553782.1">
    <property type="nucleotide sequence ID" value="NZ_JBHEZY010000005.1"/>
</dbReference>
<organism evidence="1 2">
    <name type="scientific">Streptacidiphilus alkalitolerans</name>
    <dbReference type="NCBI Taxonomy" id="3342712"/>
    <lineage>
        <taxon>Bacteria</taxon>
        <taxon>Bacillati</taxon>
        <taxon>Actinomycetota</taxon>
        <taxon>Actinomycetes</taxon>
        <taxon>Kitasatosporales</taxon>
        <taxon>Streptomycetaceae</taxon>
        <taxon>Streptacidiphilus</taxon>
    </lineage>
</organism>
<accession>A0ABV6X2Y0</accession>
<proteinExistence type="predicted"/>
<dbReference type="Proteomes" id="UP001592530">
    <property type="component" value="Unassembled WGS sequence"/>
</dbReference>
<reference evidence="1 2" key="1">
    <citation type="submission" date="2024-09" db="EMBL/GenBank/DDBJ databases">
        <authorList>
            <person name="Lee S.D."/>
        </authorList>
    </citation>
    <scope>NUCLEOTIDE SEQUENCE [LARGE SCALE GENOMIC DNA]</scope>
    <source>
        <strain evidence="1 2">N1-3</strain>
    </source>
</reference>
<gene>
    <name evidence="1" type="ORF">ACEZDB_16370</name>
</gene>
<protein>
    <submittedName>
        <fullName evidence="1">Uncharacterized protein</fullName>
    </submittedName>
</protein>
<name>A0ABV6X2Y0_9ACTN</name>
<evidence type="ECO:0000313" key="2">
    <source>
        <dbReference type="Proteomes" id="UP001592530"/>
    </source>
</evidence>